<dbReference type="InterPro" id="IPR036236">
    <property type="entry name" value="Znf_C2H2_sf"/>
</dbReference>
<dbReference type="InterPro" id="IPR012934">
    <property type="entry name" value="Znf_AD"/>
</dbReference>
<evidence type="ECO:0000256" key="1">
    <source>
        <dbReference type="ARBA" id="ARBA00004123"/>
    </source>
</evidence>
<feature type="binding site" evidence="8">
    <location>
        <position position="53"/>
    </location>
    <ligand>
        <name>Zn(2+)</name>
        <dbReference type="ChEBI" id="CHEBI:29105"/>
    </ligand>
</feature>
<dbReference type="GO" id="GO:0006355">
    <property type="term" value="P:regulation of DNA-templated transcription"/>
    <property type="evidence" value="ECO:0007669"/>
    <property type="project" value="UniProtKB-ARBA"/>
</dbReference>
<dbReference type="GeneID" id="113492107"/>
<organism evidence="11 12">
    <name type="scientific">Trichoplusia ni</name>
    <name type="common">Cabbage looper</name>
    <dbReference type="NCBI Taxonomy" id="7111"/>
    <lineage>
        <taxon>Eukaryota</taxon>
        <taxon>Metazoa</taxon>
        <taxon>Ecdysozoa</taxon>
        <taxon>Arthropoda</taxon>
        <taxon>Hexapoda</taxon>
        <taxon>Insecta</taxon>
        <taxon>Pterygota</taxon>
        <taxon>Neoptera</taxon>
        <taxon>Endopterygota</taxon>
        <taxon>Lepidoptera</taxon>
        <taxon>Glossata</taxon>
        <taxon>Ditrysia</taxon>
        <taxon>Noctuoidea</taxon>
        <taxon>Noctuidae</taxon>
        <taxon>Plusiinae</taxon>
        <taxon>Trichoplusia</taxon>
    </lineage>
</organism>
<dbReference type="FunFam" id="3.30.160.60:FF:002343">
    <property type="entry name" value="Zinc finger protein 33A"/>
    <property type="match status" value="1"/>
</dbReference>
<evidence type="ECO:0000256" key="4">
    <source>
        <dbReference type="ARBA" id="ARBA00022771"/>
    </source>
</evidence>
<dbReference type="Pfam" id="PF07776">
    <property type="entry name" value="zf-AD"/>
    <property type="match status" value="1"/>
</dbReference>
<feature type="domain" description="C2H2-type" evidence="9">
    <location>
        <begin position="262"/>
        <end position="289"/>
    </location>
</feature>
<evidence type="ECO:0000259" key="10">
    <source>
        <dbReference type="PROSITE" id="PS51915"/>
    </source>
</evidence>
<dbReference type="PROSITE" id="PS00028">
    <property type="entry name" value="ZINC_FINGER_C2H2_1"/>
    <property type="match status" value="7"/>
</dbReference>
<comment type="subcellular location">
    <subcellularLocation>
        <location evidence="1">Nucleus</location>
    </subcellularLocation>
</comment>
<keyword evidence="5 8" id="KW-0862">Zinc</keyword>
<keyword evidence="3" id="KW-0677">Repeat</keyword>
<evidence type="ECO:0000256" key="2">
    <source>
        <dbReference type="ARBA" id="ARBA00022723"/>
    </source>
</evidence>
<dbReference type="OrthoDB" id="3437960at2759"/>
<dbReference type="FunCoup" id="A0A7E5VAB9">
    <property type="interactions" value="137"/>
</dbReference>
<dbReference type="PROSITE" id="PS51915">
    <property type="entry name" value="ZAD"/>
    <property type="match status" value="1"/>
</dbReference>
<keyword evidence="6" id="KW-0539">Nucleus</keyword>
<dbReference type="RefSeq" id="XP_026725214.1">
    <property type="nucleotide sequence ID" value="XM_026869413.1"/>
</dbReference>
<name>A0A7E5VAB9_TRINI</name>
<evidence type="ECO:0000256" key="8">
    <source>
        <dbReference type="PROSITE-ProRule" id="PRU01263"/>
    </source>
</evidence>
<accession>A0A7E5VAB9</accession>
<feature type="domain" description="C2H2-type" evidence="9">
    <location>
        <begin position="207"/>
        <end position="235"/>
    </location>
</feature>
<dbReference type="FunFam" id="3.30.160.60:FF:000534">
    <property type="entry name" value="zinc finger protein 674"/>
    <property type="match status" value="1"/>
</dbReference>
<dbReference type="Proteomes" id="UP000322000">
    <property type="component" value="Chromosome 3"/>
</dbReference>
<feature type="domain" description="C2H2-type" evidence="9">
    <location>
        <begin position="319"/>
        <end position="346"/>
    </location>
</feature>
<dbReference type="PROSITE" id="PS50157">
    <property type="entry name" value="ZINC_FINGER_C2H2_2"/>
    <property type="match status" value="6"/>
</dbReference>
<dbReference type="InterPro" id="IPR050888">
    <property type="entry name" value="ZnF_C2H2-type_TF"/>
</dbReference>
<keyword evidence="4 7" id="KW-0863">Zinc-finger</keyword>
<dbReference type="Gene3D" id="3.30.160.60">
    <property type="entry name" value="Classic Zinc Finger"/>
    <property type="match status" value="5"/>
</dbReference>
<feature type="domain" description="ZAD" evidence="10">
    <location>
        <begin position="2"/>
        <end position="80"/>
    </location>
</feature>
<keyword evidence="11" id="KW-1185">Reference proteome</keyword>
<evidence type="ECO:0000256" key="3">
    <source>
        <dbReference type="ARBA" id="ARBA00022737"/>
    </source>
</evidence>
<evidence type="ECO:0000256" key="5">
    <source>
        <dbReference type="ARBA" id="ARBA00022833"/>
    </source>
</evidence>
<feature type="binding site" evidence="8">
    <location>
        <position position="7"/>
    </location>
    <ligand>
        <name>Zn(2+)</name>
        <dbReference type="ChEBI" id="CHEBI:29105"/>
    </ligand>
</feature>
<evidence type="ECO:0000259" key="9">
    <source>
        <dbReference type="PROSITE" id="PS50157"/>
    </source>
</evidence>
<dbReference type="GO" id="GO:0005634">
    <property type="term" value="C:nucleus"/>
    <property type="evidence" value="ECO:0007669"/>
    <property type="project" value="UniProtKB-SubCell"/>
</dbReference>
<reference evidence="12" key="1">
    <citation type="submission" date="2025-08" db="UniProtKB">
        <authorList>
            <consortium name="RefSeq"/>
        </authorList>
    </citation>
    <scope>IDENTIFICATION</scope>
</reference>
<evidence type="ECO:0000313" key="12">
    <source>
        <dbReference type="RefSeq" id="XP_026725214.1"/>
    </source>
</evidence>
<dbReference type="PANTHER" id="PTHR24406">
    <property type="entry name" value="TRANSCRIPTIONAL REPRESSOR CTCFL-RELATED"/>
    <property type="match status" value="1"/>
</dbReference>
<feature type="domain" description="C2H2-type" evidence="9">
    <location>
        <begin position="375"/>
        <end position="402"/>
    </location>
</feature>
<evidence type="ECO:0000256" key="7">
    <source>
        <dbReference type="PROSITE-ProRule" id="PRU00042"/>
    </source>
</evidence>
<proteinExistence type="predicted"/>
<dbReference type="Pfam" id="PF00096">
    <property type="entry name" value="zf-C2H2"/>
    <property type="match status" value="4"/>
</dbReference>
<dbReference type="Gene3D" id="3.40.1800.20">
    <property type="match status" value="1"/>
</dbReference>
<evidence type="ECO:0000313" key="11">
    <source>
        <dbReference type="Proteomes" id="UP000322000"/>
    </source>
</evidence>
<dbReference type="FunFam" id="3.30.160.60:FF:000100">
    <property type="entry name" value="Zinc finger 45-like"/>
    <property type="match status" value="1"/>
</dbReference>
<protein>
    <submittedName>
        <fullName evidence="12">Zinc finger protein 1 homolog</fullName>
    </submittedName>
</protein>
<sequence>MEVCRVCLAKTPEKDIFQLQTRKNGDSKSFLEVFTFCLGVQVAKDSAVSTKLCIKCYRKVLSYHKFKCLALKNDTYLKSKLALEGGSVKPEVFIKDNIKTEQLSISDDSQNNSVKDEVNIDLFVKDEDSATNYDTDDEFLSVIKKIKYEYIEEDTKEKAPSNKKRKKVKGAKVSTVTRQMCEECGKTVKDLKAHSYMHLPEASRRRIKCHTCDQTFSSHSARYKHNKIKHLGIRQKCSICNKVVKHPKQHYRLVHNRSSLPFECVPCGRRFISKSSLDVHMTTHTKDRPHACDVCDKKFSTKSLMLLHKRQVHDKEKSHLCQLCSKSFFKKYHLQEHLRSHSKEKPYECPDCGKFFASLSIMKSHREIHKDVKSYACTLCDMSFKKRNYLSVHMISHTKEKRHPCQYCGVKFGRSDHRKRHEYTAHEKHLVAA</sequence>
<feature type="binding site" evidence="8">
    <location>
        <position position="56"/>
    </location>
    <ligand>
        <name>Zn(2+)</name>
        <dbReference type="ChEBI" id="CHEBI:29105"/>
    </ligand>
</feature>
<dbReference type="SMART" id="SM00355">
    <property type="entry name" value="ZnF_C2H2"/>
    <property type="match status" value="9"/>
</dbReference>
<gene>
    <name evidence="12" type="primary">LOC113492107</name>
</gene>
<dbReference type="GO" id="GO:0008270">
    <property type="term" value="F:zinc ion binding"/>
    <property type="evidence" value="ECO:0007669"/>
    <property type="project" value="UniProtKB-UniRule"/>
</dbReference>
<dbReference type="InterPro" id="IPR013087">
    <property type="entry name" value="Znf_C2H2_type"/>
</dbReference>
<dbReference type="SUPFAM" id="SSF57667">
    <property type="entry name" value="beta-beta-alpha zinc fingers"/>
    <property type="match status" value="3"/>
</dbReference>
<dbReference type="SUPFAM" id="SSF57716">
    <property type="entry name" value="Glucocorticoid receptor-like (DNA-binding domain)"/>
    <property type="match status" value="1"/>
</dbReference>
<keyword evidence="2 8" id="KW-0479">Metal-binding</keyword>
<evidence type="ECO:0000256" key="6">
    <source>
        <dbReference type="ARBA" id="ARBA00023242"/>
    </source>
</evidence>
<dbReference type="InParanoid" id="A0A7E5VAB9"/>
<feature type="binding site" evidence="8">
    <location>
        <position position="4"/>
    </location>
    <ligand>
        <name>Zn(2+)</name>
        <dbReference type="ChEBI" id="CHEBI:29105"/>
    </ligand>
</feature>
<dbReference type="KEGG" id="tnl:113492107"/>
<dbReference type="SMART" id="SM00868">
    <property type="entry name" value="zf-AD"/>
    <property type="match status" value="1"/>
</dbReference>
<dbReference type="AlphaFoldDB" id="A0A7E5VAB9"/>
<feature type="domain" description="C2H2-type" evidence="9">
    <location>
        <begin position="290"/>
        <end position="318"/>
    </location>
</feature>
<feature type="domain" description="C2H2-type" evidence="9">
    <location>
        <begin position="347"/>
        <end position="374"/>
    </location>
</feature>